<keyword evidence="2" id="KW-1185">Reference proteome</keyword>
<organism evidence="1 2">
    <name type="scientific">Choristoneura fumiferana</name>
    <name type="common">Spruce budworm moth</name>
    <name type="synonym">Archips fumiferana</name>
    <dbReference type="NCBI Taxonomy" id="7141"/>
    <lineage>
        <taxon>Eukaryota</taxon>
        <taxon>Metazoa</taxon>
        <taxon>Ecdysozoa</taxon>
        <taxon>Arthropoda</taxon>
        <taxon>Hexapoda</taxon>
        <taxon>Insecta</taxon>
        <taxon>Pterygota</taxon>
        <taxon>Neoptera</taxon>
        <taxon>Endopterygota</taxon>
        <taxon>Lepidoptera</taxon>
        <taxon>Glossata</taxon>
        <taxon>Ditrysia</taxon>
        <taxon>Tortricoidea</taxon>
        <taxon>Tortricidae</taxon>
        <taxon>Tortricinae</taxon>
        <taxon>Choristoneura</taxon>
    </lineage>
</organism>
<evidence type="ECO:0000313" key="1">
    <source>
        <dbReference type="EMBL" id="KAI8426653.1"/>
    </source>
</evidence>
<dbReference type="Proteomes" id="UP001064048">
    <property type="component" value="Chromosome 8"/>
</dbReference>
<proteinExistence type="predicted"/>
<gene>
    <name evidence="1" type="ORF">MSG28_005422</name>
</gene>
<evidence type="ECO:0000313" key="2">
    <source>
        <dbReference type="Proteomes" id="UP001064048"/>
    </source>
</evidence>
<sequence length="330" mass="35834">MNIRHSTAMIIEQCKNTHILSYFLWLMRSDLAHAQDPAALQENSLEVAALALAAGWRPERGALYLQSAVGRHAELCWVLTCLGTRARLEALPAFREKAAGRRDVPLGLLLYPVLQAADVLLQRATHVPVGADQLPHLHVAAALARSFAARYGPAFPAPRALLPEDGSDRVRSLRDPSKKMSKSDPDERSRILLTDDEATIELKIRKAVTDCNPEVTWEPSERPGVANLVRLHCLAAGLAPAAAVAGAAGLTTAQYKREVSAALGAALRSLRVRRGELRARPACCAPCWRPAPRARSSAPTRPTPTWPRAWASPRPPSPPPQPEAPTRTPL</sequence>
<reference evidence="1 2" key="1">
    <citation type="journal article" date="2022" name="Genome Biol. Evol.">
        <title>The Spruce Budworm Genome: Reconstructing the Evolutionary History of Antifreeze Proteins.</title>
        <authorList>
            <person name="Beliveau C."/>
            <person name="Gagne P."/>
            <person name="Picq S."/>
            <person name="Vernygora O."/>
            <person name="Keeling C.I."/>
            <person name="Pinkney K."/>
            <person name="Doucet D."/>
            <person name="Wen F."/>
            <person name="Johnston J.S."/>
            <person name="Maaroufi H."/>
            <person name="Boyle B."/>
            <person name="Laroche J."/>
            <person name="Dewar K."/>
            <person name="Juretic N."/>
            <person name="Blackburn G."/>
            <person name="Nisole A."/>
            <person name="Brunet B."/>
            <person name="Brandao M."/>
            <person name="Lumley L."/>
            <person name="Duan J."/>
            <person name="Quan G."/>
            <person name="Lucarotti C.J."/>
            <person name="Roe A.D."/>
            <person name="Sperling F.A.H."/>
            <person name="Levesque R.C."/>
            <person name="Cusson M."/>
        </authorList>
    </citation>
    <scope>NUCLEOTIDE SEQUENCE [LARGE SCALE GENOMIC DNA]</scope>
    <source>
        <strain evidence="1">Glfc:IPQL:Cfum</strain>
    </source>
</reference>
<name>A0ACC0JR64_CHOFU</name>
<comment type="caution">
    <text evidence="1">The sequence shown here is derived from an EMBL/GenBank/DDBJ whole genome shotgun (WGS) entry which is preliminary data.</text>
</comment>
<protein>
    <submittedName>
        <fullName evidence="1">Uncharacterized protein</fullName>
    </submittedName>
</protein>
<dbReference type="EMBL" id="CM046108">
    <property type="protein sequence ID" value="KAI8426653.1"/>
    <property type="molecule type" value="Genomic_DNA"/>
</dbReference>
<accession>A0ACC0JR64</accession>